<sequence length="231" mass="25209">MIVVNKMQNILLIDDDEDLCELLDEYLSSEGFKVTSVHDGETAIARAAEGGWDAVILDVMLPGANGFDVLKRIKPDLGAPVLMLTARGEDTDTVLGLELGADDYVAKPCSPRVLVARLRALLRRRQHEPGAALRVGDLSLDEGSRQVEVGDQTVSLTGAEFNLLRLLVRHAGEVVSRDLLAEEGLGRPLGAYDRRIETHMAQIRRKLGASPDGSPRIQTVRGSGYQYVRRG</sequence>
<evidence type="ECO:0000256" key="8">
    <source>
        <dbReference type="PROSITE-ProRule" id="PRU00169"/>
    </source>
</evidence>
<keyword evidence="5" id="KW-0805">Transcription regulation</keyword>
<feature type="DNA-binding region" description="OmpR/PhoB-type" evidence="9">
    <location>
        <begin position="130"/>
        <end position="229"/>
    </location>
</feature>
<dbReference type="GO" id="GO:0000976">
    <property type="term" value="F:transcription cis-regulatory region binding"/>
    <property type="evidence" value="ECO:0007669"/>
    <property type="project" value="TreeGrafter"/>
</dbReference>
<dbReference type="GO" id="GO:0000156">
    <property type="term" value="F:phosphorelay response regulator activity"/>
    <property type="evidence" value="ECO:0007669"/>
    <property type="project" value="TreeGrafter"/>
</dbReference>
<dbReference type="AlphaFoldDB" id="A0A1G5PQC5"/>
<dbReference type="InterPro" id="IPR001789">
    <property type="entry name" value="Sig_transdc_resp-reg_receiver"/>
</dbReference>
<dbReference type="Gene3D" id="1.10.10.10">
    <property type="entry name" value="Winged helix-like DNA-binding domain superfamily/Winged helix DNA-binding domain"/>
    <property type="match status" value="1"/>
</dbReference>
<gene>
    <name evidence="12" type="ORF">SAMN03097708_00583</name>
</gene>
<evidence type="ECO:0000259" key="11">
    <source>
        <dbReference type="PROSITE" id="PS51755"/>
    </source>
</evidence>
<dbReference type="InterPro" id="IPR039420">
    <property type="entry name" value="WalR-like"/>
</dbReference>
<dbReference type="SMART" id="SM00862">
    <property type="entry name" value="Trans_reg_C"/>
    <property type="match status" value="1"/>
</dbReference>
<dbReference type="GO" id="GO:0006355">
    <property type="term" value="P:regulation of DNA-templated transcription"/>
    <property type="evidence" value="ECO:0007669"/>
    <property type="project" value="InterPro"/>
</dbReference>
<dbReference type="CDD" id="cd00383">
    <property type="entry name" value="trans_reg_C"/>
    <property type="match status" value="1"/>
</dbReference>
<dbReference type="SMART" id="SM00448">
    <property type="entry name" value="REC"/>
    <property type="match status" value="1"/>
</dbReference>
<dbReference type="PANTHER" id="PTHR48111">
    <property type="entry name" value="REGULATOR OF RPOS"/>
    <property type="match status" value="1"/>
</dbReference>
<evidence type="ECO:0000256" key="5">
    <source>
        <dbReference type="ARBA" id="ARBA00023015"/>
    </source>
</evidence>
<dbReference type="InterPro" id="IPR001867">
    <property type="entry name" value="OmpR/PhoB-type_DNA-bd"/>
</dbReference>
<dbReference type="PANTHER" id="PTHR48111:SF39">
    <property type="entry name" value="TRANSCRIPTIONAL REGULATORY PROTEIN CPXR"/>
    <property type="match status" value="1"/>
</dbReference>
<keyword evidence="7" id="KW-0804">Transcription</keyword>
<evidence type="ECO:0000313" key="12">
    <source>
        <dbReference type="EMBL" id="SCZ51774.1"/>
    </source>
</evidence>
<evidence type="ECO:0000256" key="1">
    <source>
        <dbReference type="ARBA" id="ARBA00004496"/>
    </source>
</evidence>
<protein>
    <submittedName>
        <fullName evidence="12">Two-component system, OmpR family, response regulator CpxR</fullName>
    </submittedName>
</protein>
<comment type="subcellular location">
    <subcellularLocation>
        <location evidence="1">Cytoplasm</location>
    </subcellularLocation>
</comment>
<dbReference type="Pfam" id="PF00486">
    <property type="entry name" value="Trans_reg_C"/>
    <property type="match status" value="1"/>
</dbReference>
<dbReference type="RefSeq" id="WP_245688219.1">
    <property type="nucleotide sequence ID" value="NZ_FMWD01000002.1"/>
</dbReference>
<dbReference type="GO" id="GO:0032993">
    <property type="term" value="C:protein-DNA complex"/>
    <property type="evidence" value="ECO:0007669"/>
    <property type="project" value="TreeGrafter"/>
</dbReference>
<keyword evidence="6 9" id="KW-0238">DNA-binding</keyword>
<evidence type="ECO:0000256" key="4">
    <source>
        <dbReference type="ARBA" id="ARBA00023012"/>
    </source>
</evidence>
<evidence type="ECO:0000313" key="13">
    <source>
        <dbReference type="Proteomes" id="UP000199648"/>
    </source>
</evidence>
<dbReference type="InterPro" id="IPR011006">
    <property type="entry name" value="CheY-like_superfamily"/>
</dbReference>
<evidence type="ECO:0000256" key="2">
    <source>
        <dbReference type="ARBA" id="ARBA00022490"/>
    </source>
</evidence>
<evidence type="ECO:0000256" key="9">
    <source>
        <dbReference type="PROSITE-ProRule" id="PRU01091"/>
    </source>
</evidence>
<dbReference type="Gene3D" id="6.10.250.690">
    <property type="match status" value="1"/>
</dbReference>
<evidence type="ECO:0000256" key="7">
    <source>
        <dbReference type="ARBA" id="ARBA00023163"/>
    </source>
</evidence>
<feature type="domain" description="OmpR/PhoB-type" evidence="11">
    <location>
        <begin position="130"/>
        <end position="229"/>
    </location>
</feature>
<keyword evidence="4" id="KW-0902">Two-component regulatory system</keyword>
<name>A0A1G5PQC5_9GAMM</name>
<keyword evidence="3 8" id="KW-0597">Phosphoprotein</keyword>
<reference evidence="12 13" key="1">
    <citation type="submission" date="2016-10" db="EMBL/GenBank/DDBJ databases">
        <authorList>
            <person name="de Groot N.N."/>
        </authorList>
    </citation>
    <scope>NUCLEOTIDE SEQUENCE [LARGE SCALE GENOMIC DNA]</scope>
    <source>
        <strain evidence="12 13">HLD2</strain>
    </source>
</reference>
<dbReference type="Proteomes" id="UP000199648">
    <property type="component" value="Unassembled WGS sequence"/>
</dbReference>
<dbReference type="PROSITE" id="PS50110">
    <property type="entry name" value="RESPONSE_REGULATORY"/>
    <property type="match status" value="1"/>
</dbReference>
<keyword evidence="13" id="KW-1185">Reference proteome</keyword>
<dbReference type="SUPFAM" id="SSF52172">
    <property type="entry name" value="CheY-like"/>
    <property type="match status" value="1"/>
</dbReference>
<dbReference type="InterPro" id="IPR036388">
    <property type="entry name" value="WH-like_DNA-bd_sf"/>
</dbReference>
<organism evidence="12 13">
    <name type="scientific">Thiohalomonas denitrificans</name>
    <dbReference type="NCBI Taxonomy" id="415747"/>
    <lineage>
        <taxon>Bacteria</taxon>
        <taxon>Pseudomonadati</taxon>
        <taxon>Pseudomonadota</taxon>
        <taxon>Gammaproteobacteria</taxon>
        <taxon>Thiohalomonadales</taxon>
        <taxon>Thiohalomonadaceae</taxon>
        <taxon>Thiohalomonas</taxon>
    </lineage>
</organism>
<dbReference type="STRING" id="415747.SAMN03097708_00583"/>
<accession>A0A1G5PQC5</accession>
<evidence type="ECO:0000259" key="10">
    <source>
        <dbReference type="PROSITE" id="PS50110"/>
    </source>
</evidence>
<evidence type="ECO:0000256" key="6">
    <source>
        <dbReference type="ARBA" id="ARBA00023125"/>
    </source>
</evidence>
<feature type="modified residue" description="4-aspartylphosphate" evidence="8">
    <location>
        <position position="58"/>
    </location>
</feature>
<proteinExistence type="predicted"/>
<keyword evidence="2" id="KW-0963">Cytoplasm</keyword>
<dbReference type="EMBL" id="FMWD01000002">
    <property type="protein sequence ID" value="SCZ51774.1"/>
    <property type="molecule type" value="Genomic_DNA"/>
</dbReference>
<dbReference type="GO" id="GO:0005829">
    <property type="term" value="C:cytosol"/>
    <property type="evidence" value="ECO:0007669"/>
    <property type="project" value="TreeGrafter"/>
</dbReference>
<dbReference type="PROSITE" id="PS51755">
    <property type="entry name" value="OMPR_PHOB"/>
    <property type="match status" value="1"/>
</dbReference>
<dbReference type="Gene3D" id="3.40.50.2300">
    <property type="match status" value="1"/>
</dbReference>
<evidence type="ECO:0000256" key="3">
    <source>
        <dbReference type="ARBA" id="ARBA00022553"/>
    </source>
</evidence>
<dbReference type="Pfam" id="PF00072">
    <property type="entry name" value="Response_reg"/>
    <property type="match status" value="1"/>
</dbReference>
<dbReference type="FunFam" id="3.40.50.2300:FF:000001">
    <property type="entry name" value="DNA-binding response regulator PhoB"/>
    <property type="match status" value="1"/>
</dbReference>
<feature type="domain" description="Response regulatory" evidence="10">
    <location>
        <begin position="9"/>
        <end position="122"/>
    </location>
</feature>